<dbReference type="SMART" id="SM00345">
    <property type="entry name" value="HTH_GNTR"/>
    <property type="match status" value="1"/>
</dbReference>
<dbReference type="GO" id="GO:0045892">
    <property type="term" value="P:negative regulation of DNA-templated transcription"/>
    <property type="evidence" value="ECO:0007669"/>
    <property type="project" value="TreeGrafter"/>
</dbReference>
<gene>
    <name evidence="5" type="ORF">FHY64_18265</name>
</gene>
<feature type="domain" description="HTH gntR-type" evidence="4">
    <location>
        <begin position="20"/>
        <end position="88"/>
    </location>
</feature>
<proteinExistence type="predicted"/>
<dbReference type="InterPro" id="IPR028978">
    <property type="entry name" value="Chorismate_lyase_/UTRA_dom_sf"/>
</dbReference>
<dbReference type="PANTHER" id="PTHR44846">
    <property type="entry name" value="MANNOSYL-D-GLYCERATE TRANSPORT/METABOLISM SYSTEM REPRESSOR MNGR-RELATED"/>
    <property type="match status" value="1"/>
</dbReference>
<accession>A0A5C5GAH2</accession>
<protein>
    <submittedName>
        <fullName evidence="5">GntR family transcriptional regulator</fullName>
    </submittedName>
</protein>
<dbReference type="OrthoDB" id="7173258at2"/>
<dbReference type="Proteomes" id="UP000314011">
    <property type="component" value="Unassembled WGS sequence"/>
</dbReference>
<keyword evidence="1" id="KW-0805">Transcription regulation</keyword>
<dbReference type="GO" id="GO:0003677">
    <property type="term" value="F:DNA binding"/>
    <property type="evidence" value="ECO:0007669"/>
    <property type="project" value="UniProtKB-KW"/>
</dbReference>
<reference evidence="5 6" key="1">
    <citation type="submission" date="2019-06" db="EMBL/GenBank/DDBJ databases">
        <title>Genome of new Rhodobacteraceae sp. SM1903.</title>
        <authorList>
            <person name="Ren X."/>
        </authorList>
    </citation>
    <scope>NUCLEOTIDE SEQUENCE [LARGE SCALE GENOMIC DNA]</scope>
    <source>
        <strain evidence="5 6">SM1903</strain>
    </source>
</reference>
<evidence type="ECO:0000256" key="2">
    <source>
        <dbReference type="ARBA" id="ARBA00023125"/>
    </source>
</evidence>
<comment type="caution">
    <text evidence="5">The sequence shown here is derived from an EMBL/GenBank/DDBJ whole genome shotgun (WGS) entry which is preliminary data.</text>
</comment>
<dbReference type="InterPro" id="IPR011663">
    <property type="entry name" value="UTRA"/>
</dbReference>
<dbReference type="InterPro" id="IPR036390">
    <property type="entry name" value="WH_DNA-bd_sf"/>
</dbReference>
<dbReference type="SMART" id="SM00866">
    <property type="entry name" value="UTRA"/>
    <property type="match status" value="1"/>
</dbReference>
<dbReference type="PRINTS" id="PR00035">
    <property type="entry name" value="HTHGNTR"/>
</dbReference>
<dbReference type="Pfam" id="PF00392">
    <property type="entry name" value="GntR"/>
    <property type="match status" value="1"/>
</dbReference>
<organism evidence="5 6">
    <name type="scientific">Pelagovum pacificum</name>
    <dbReference type="NCBI Taxonomy" id="2588711"/>
    <lineage>
        <taxon>Bacteria</taxon>
        <taxon>Pseudomonadati</taxon>
        <taxon>Pseudomonadota</taxon>
        <taxon>Alphaproteobacteria</taxon>
        <taxon>Rhodobacterales</taxon>
        <taxon>Paracoccaceae</taxon>
        <taxon>Pelagovum</taxon>
    </lineage>
</organism>
<dbReference type="GO" id="GO:0003700">
    <property type="term" value="F:DNA-binding transcription factor activity"/>
    <property type="evidence" value="ECO:0007669"/>
    <property type="project" value="InterPro"/>
</dbReference>
<dbReference type="SUPFAM" id="SSF46785">
    <property type="entry name" value="Winged helix' DNA-binding domain"/>
    <property type="match status" value="1"/>
</dbReference>
<dbReference type="Gene3D" id="1.10.10.10">
    <property type="entry name" value="Winged helix-like DNA-binding domain superfamily/Winged helix DNA-binding domain"/>
    <property type="match status" value="1"/>
</dbReference>
<sequence>MQNGQTFELDPSSVDTKSPVPVYLQVEQDIRRQILTATLAPDMRLPRETELARLYGISRMTVRNALERLEDASLIRRDHGVGTVITVPQAEVDCDLSLMMPLQTQLTEQGFTPSVQFFQNEVIEPAPRIAAALEVAPGTEVLFLNRLVKIDGRPMALIRSWVPLAMFPGLESRTLIDGSLWKTLEAHYDCTMLHSSKHLELISVSTADALILHLADGERTLAVTGLGRDGKGAAVEYSYAIWMPTARLNFDSHFQALAESN</sequence>
<dbReference type="InterPro" id="IPR000524">
    <property type="entry name" value="Tscrpt_reg_HTH_GntR"/>
</dbReference>
<dbReference type="SUPFAM" id="SSF64288">
    <property type="entry name" value="Chorismate lyase-like"/>
    <property type="match status" value="1"/>
</dbReference>
<dbReference type="PANTHER" id="PTHR44846:SF1">
    <property type="entry name" value="MANNOSYL-D-GLYCERATE TRANSPORT_METABOLISM SYSTEM REPRESSOR MNGR-RELATED"/>
    <property type="match status" value="1"/>
</dbReference>
<evidence type="ECO:0000313" key="6">
    <source>
        <dbReference type="Proteomes" id="UP000314011"/>
    </source>
</evidence>
<dbReference type="PROSITE" id="PS50949">
    <property type="entry name" value="HTH_GNTR"/>
    <property type="match status" value="1"/>
</dbReference>
<keyword evidence="2" id="KW-0238">DNA-binding</keyword>
<evidence type="ECO:0000256" key="3">
    <source>
        <dbReference type="ARBA" id="ARBA00023163"/>
    </source>
</evidence>
<keyword evidence="6" id="KW-1185">Reference proteome</keyword>
<dbReference type="InterPro" id="IPR050679">
    <property type="entry name" value="Bact_HTH_transcr_reg"/>
</dbReference>
<evidence type="ECO:0000313" key="5">
    <source>
        <dbReference type="EMBL" id="TNY31035.1"/>
    </source>
</evidence>
<dbReference type="EMBL" id="VFFF01000003">
    <property type="protein sequence ID" value="TNY31035.1"/>
    <property type="molecule type" value="Genomic_DNA"/>
</dbReference>
<evidence type="ECO:0000259" key="4">
    <source>
        <dbReference type="PROSITE" id="PS50949"/>
    </source>
</evidence>
<dbReference type="InterPro" id="IPR036388">
    <property type="entry name" value="WH-like_DNA-bd_sf"/>
</dbReference>
<name>A0A5C5GAH2_9RHOB</name>
<dbReference type="RefSeq" id="WP_140197303.1">
    <property type="nucleotide sequence ID" value="NZ_CP065915.1"/>
</dbReference>
<dbReference type="AlphaFoldDB" id="A0A5C5GAH2"/>
<dbReference type="Pfam" id="PF07702">
    <property type="entry name" value="UTRA"/>
    <property type="match status" value="1"/>
</dbReference>
<keyword evidence="3" id="KW-0804">Transcription</keyword>
<dbReference type="CDD" id="cd07377">
    <property type="entry name" value="WHTH_GntR"/>
    <property type="match status" value="1"/>
</dbReference>
<dbReference type="Gene3D" id="3.40.1410.10">
    <property type="entry name" value="Chorismate lyase-like"/>
    <property type="match status" value="1"/>
</dbReference>
<evidence type="ECO:0000256" key="1">
    <source>
        <dbReference type="ARBA" id="ARBA00023015"/>
    </source>
</evidence>